<gene>
    <name evidence="1" type="ORF">CCMSSC00406_0003622</name>
</gene>
<dbReference type="Proteomes" id="UP000824881">
    <property type="component" value="Unassembled WGS sequence"/>
</dbReference>
<comment type="caution">
    <text evidence="1">The sequence shown here is derived from an EMBL/GenBank/DDBJ whole genome shotgun (WGS) entry which is preliminary data.</text>
</comment>
<protein>
    <submittedName>
        <fullName evidence="1">Uncharacterized protein</fullName>
    </submittedName>
</protein>
<organism evidence="1 2">
    <name type="scientific">Pleurotus cornucopiae</name>
    <name type="common">Cornucopia mushroom</name>
    <dbReference type="NCBI Taxonomy" id="5321"/>
    <lineage>
        <taxon>Eukaryota</taxon>
        <taxon>Fungi</taxon>
        <taxon>Dikarya</taxon>
        <taxon>Basidiomycota</taxon>
        <taxon>Agaricomycotina</taxon>
        <taxon>Agaricomycetes</taxon>
        <taxon>Agaricomycetidae</taxon>
        <taxon>Agaricales</taxon>
        <taxon>Pleurotineae</taxon>
        <taxon>Pleurotaceae</taxon>
        <taxon>Pleurotus</taxon>
    </lineage>
</organism>
<evidence type="ECO:0000313" key="2">
    <source>
        <dbReference type="Proteomes" id="UP000824881"/>
    </source>
</evidence>
<accession>A0ACB7IIZ1</accession>
<proteinExistence type="predicted"/>
<sequence>MGPSALILYATETGTAQDAAERISRRLRCIHLKCRVVNVADYEPVNLPSCAAWAHLIFNVQTNLIAENLVIFVASTTGSGVEPRSMTPMWSMLLRSGLPNDLFEDMLFAVFGLGDAAYDKFCWPAKKLDRRLESLGAARICERGDGDEQHPMGIDGALDPWCEKLTQSLLEIYPLQPGVEPLSPNAKPNSRASFVAASSQSLGKSSDVYWISDPQTTYHQATVTKNQRITAQDWYQDVRHFELDFEDDLNYFPGDVAVIHPEIPEERVEEILDILGWTDDADTAYTIRPTAEDQSLPSDIPSAVSIRALFRRHVDFLAVPRRSFFQMLRYFTTSDVEAERLDEFLSPESADELYDYCFKVRRTILEVLSEFRNVRIPKEYIFDVFPPLRPRQFSISSSIHRHPRQIHLCVAIVDYRTKLKVPRRGVCTSHLSGLAVGDRLSIGLQKGLLKLPKDPSTPIICVGPGTGIAPMRAVIEDRIHSGMVSPSTLSLYFGCRSAFKDQHYRSEWEDYASKQLLNYRVACSRDGPEGVKRTYVQDLIREDAQRIWELVGERGAWVLISGSSNKMPAAVKEAVAFAAEKCGGMTSEDAQEYIEEMEKTGRLIEECWS</sequence>
<keyword evidence="2" id="KW-1185">Reference proteome</keyword>
<reference evidence="1 2" key="1">
    <citation type="journal article" date="2021" name="Appl. Environ. Microbiol.">
        <title>Genetic linkage and physical mapping for an oyster mushroom Pleurotus cornucopiae and QTL analysis for the trait cap color.</title>
        <authorList>
            <person name="Zhang Y."/>
            <person name="Gao W."/>
            <person name="Sonnenberg A."/>
            <person name="Chen Q."/>
            <person name="Zhang J."/>
            <person name="Huang C."/>
        </authorList>
    </citation>
    <scope>NUCLEOTIDE SEQUENCE [LARGE SCALE GENOMIC DNA]</scope>
    <source>
        <strain evidence="1">CCMSSC00406</strain>
    </source>
</reference>
<name>A0ACB7IIZ1_PLECO</name>
<evidence type="ECO:0000313" key="1">
    <source>
        <dbReference type="EMBL" id="KAG9217689.1"/>
    </source>
</evidence>
<dbReference type="EMBL" id="WQMT02000011">
    <property type="protein sequence ID" value="KAG9217689.1"/>
    <property type="molecule type" value="Genomic_DNA"/>
</dbReference>